<feature type="transmembrane region" description="Helical" evidence="1">
    <location>
        <begin position="63"/>
        <end position="85"/>
    </location>
</feature>
<dbReference type="Proteomes" id="UP000002051">
    <property type="component" value="Unassembled WGS sequence"/>
</dbReference>
<dbReference type="Gramene" id="rna38744">
    <property type="protein sequence ID" value="RHN44605.1"/>
    <property type="gene ID" value="gene38744"/>
</dbReference>
<dbReference type="EMBL" id="PSQE01000007">
    <property type="protein sequence ID" value="RHN44605.1"/>
    <property type="molecule type" value="Genomic_DNA"/>
</dbReference>
<name>A0A072TWM6_MEDTR</name>
<accession>A0A072TWM6</accession>
<evidence type="ECO:0000256" key="1">
    <source>
        <dbReference type="SAM" id="Phobius"/>
    </source>
</evidence>
<gene>
    <name evidence="2" type="ordered locus">MTR_7g018980</name>
    <name evidence="3" type="ORF">MtrunA17_Chr7g0221221</name>
</gene>
<reference evidence="3" key="5">
    <citation type="journal article" date="2018" name="Nat. Plants">
        <title>Whole-genome landscape of Medicago truncatula symbiotic genes.</title>
        <authorList>
            <person name="Pecrix Y."/>
            <person name="Gamas P."/>
            <person name="Carrere S."/>
        </authorList>
    </citation>
    <scope>NUCLEOTIDE SEQUENCE</scope>
    <source>
        <tissue evidence="3">Leaves</tissue>
    </source>
</reference>
<keyword evidence="1" id="KW-1133">Transmembrane helix</keyword>
<protein>
    <submittedName>
        <fullName evidence="2">Transmembrane protein, putative</fullName>
    </submittedName>
</protein>
<dbReference type="EMBL" id="CM001223">
    <property type="protein sequence ID" value="KEH21837.1"/>
    <property type="molecule type" value="Genomic_DNA"/>
</dbReference>
<evidence type="ECO:0000313" key="3">
    <source>
        <dbReference type="EMBL" id="RHN44605.1"/>
    </source>
</evidence>
<reference evidence="2 5" key="2">
    <citation type="journal article" date="2014" name="BMC Genomics">
        <title>An improved genome release (version Mt4.0) for the model legume Medicago truncatula.</title>
        <authorList>
            <person name="Tang H."/>
            <person name="Krishnakumar V."/>
            <person name="Bidwell S."/>
            <person name="Rosen B."/>
            <person name="Chan A."/>
            <person name="Zhou S."/>
            <person name="Gentzbittel L."/>
            <person name="Childs K.L."/>
            <person name="Yandell M."/>
            <person name="Gundlach H."/>
            <person name="Mayer K.F."/>
            <person name="Schwartz D.C."/>
            <person name="Town C.D."/>
        </authorList>
    </citation>
    <scope>GENOME REANNOTATION</scope>
    <source>
        <strain evidence="2">A17</strain>
        <strain evidence="4 5">cv. Jemalong A17</strain>
    </source>
</reference>
<evidence type="ECO:0000313" key="2">
    <source>
        <dbReference type="EMBL" id="KEH21837.1"/>
    </source>
</evidence>
<proteinExistence type="predicted"/>
<reference evidence="4" key="3">
    <citation type="submission" date="2015-04" db="UniProtKB">
        <authorList>
            <consortium name="EnsemblPlants"/>
        </authorList>
    </citation>
    <scope>IDENTIFICATION</scope>
    <source>
        <strain evidence="4">cv. Jemalong A17</strain>
    </source>
</reference>
<keyword evidence="1 2" id="KW-0812">Transmembrane</keyword>
<dbReference type="HOGENOM" id="CLU_1962876_0_0_1"/>
<sequence length="128" mass="15245">MMQTQCHLNFKSSIFVFDPKAFTWSSFVATPESNTRNNEIEKKNWNHNQLRIKGKTRSFKKRFWMNSLLFVMIRIIAIFQSFVVWQRIRFWLKLVSIVRFKESQSVLGNAIHGPNFPLESRFGKSHFG</sequence>
<keyword evidence="5" id="KW-1185">Reference proteome</keyword>
<reference evidence="6" key="4">
    <citation type="journal article" date="2018" name="Nat. Plants">
        <title>Whole-genome landscape of Medicago truncatula symbiotic genes.</title>
        <authorList>
            <person name="Pecrix Y."/>
            <person name="Staton S.E."/>
            <person name="Sallet E."/>
            <person name="Lelandais-Briere C."/>
            <person name="Moreau S."/>
            <person name="Carrere S."/>
            <person name="Blein T."/>
            <person name="Jardinaud M.F."/>
            <person name="Latrasse D."/>
            <person name="Zouine M."/>
            <person name="Zahm M."/>
            <person name="Kreplak J."/>
            <person name="Mayjonade B."/>
            <person name="Satge C."/>
            <person name="Perez M."/>
            <person name="Cauet S."/>
            <person name="Marande W."/>
            <person name="Chantry-Darmon C."/>
            <person name="Lopez-Roques C."/>
            <person name="Bouchez O."/>
            <person name="Berard A."/>
            <person name="Debelle F."/>
            <person name="Munos S."/>
            <person name="Bendahmane A."/>
            <person name="Berges H."/>
            <person name="Niebel A."/>
            <person name="Buitink J."/>
            <person name="Frugier F."/>
            <person name="Benhamed M."/>
            <person name="Crespi M."/>
            <person name="Gouzy J."/>
            <person name="Gamas P."/>
        </authorList>
    </citation>
    <scope>NUCLEOTIDE SEQUENCE [LARGE SCALE GENOMIC DNA]</scope>
    <source>
        <strain evidence="6">cv. Jemalong A17</strain>
    </source>
</reference>
<evidence type="ECO:0000313" key="5">
    <source>
        <dbReference type="Proteomes" id="UP000002051"/>
    </source>
</evidence>
<dbReference type="Proteomes" id="UP000265566">
    <property type="component" value="Chromosome 7"/>
</dbReference>
<organism evidence="2 5">
    <name type="scientific">Medicago truncatula</name>
    <name type="common">Barrel medic</name>
    <name type="synonym">Medicago tribuloides</name>
    <dbReference type="NCBI Taxonomy" id="3880"/>
    <lineage>
        <taxon>Eukaryota</taxon>
        <taxon>Viridiplantae</taxon>
        <taxon>Streptophyta</taxon>
        <taxon>Embryophyta</taxon>
        <taxon>Tracheophyta</taxon>
        <taxon>Spermatophyta</taxon>
        <taxon>Magnoliopsida</taxon>
        <taxon>eudicotyledons</taxon>
        <taxon>Gunneridae</taxon>
        <taxon>Pentapetalae</taxon>
        <taxon>rosids</taxon>
        <taxon>fabids</taxon>
        <taxon>Fabales</taxon>
        <taxon>Fabaceae</taxon>
        <taxon>Papilionoideae</taxon>
        <taxon>50 kb inversion clade</taxon>
        <taxon>NPAAA clade</taxon>
        <taxon>Hologalegina</taxon>
        <taxon>IRL clade</taxon>
        <taxon>Trifolieae</taxon>
        <taxon>Medicago</taxon>
    </lineage>
</organism>
<keyword evidence="1" id="KW-0472">Membrane</keyword>
<evidence type="ECO:0000313" key="4">
    <source>
        <dbReference type="EnsemblPlants" id="KEH21837"/>
    </source>
</evidence>
<dbReference type="EnsemblPlants" id="KEH21837">
    <property type="protein sequence ID" value="KEH21837"/>
    <property type="gene ID" value="MTR_7g018980"/>
</dbReference>
<reference evidence="2 5" key="1">
    <citation type="journal article" date="2011" name="Nature">
        <title>The Medicago genome provides insight into the evolution of rhizobial symbioses.</title>
        <authorList>
            <person name="Young N.D."/>
            <person name="Debelle F."/>
            <person name="Oldroyd G.E."/>
            <person name="Geurts R."/>
            <person name="Cannon S.B."/>
            <person name="Udvardi M.K."/>
            <person name="Benedito V.A."/>
            <person name="Mayer K.F."/>
            <person name="Gouzy J."/>
            <person name="Schoof H."/>
            <person name="Van de Peer Y."/>
            <person name="Proost S."/>
            <person name="Cook D.R."/>
            <person name="Meyers B.C."/>
            <person name="Spannagl M."/>
            <person name="Cheung F."/>
            <person name="De Mita S."/>
            <person name="Krishnakumar V."/>
            <person name="Gundlach H."/>
            <person name="Zhou S."/>
            <person name="Mudge J."/>
            <person name="Bharti A.K."/>
            <person name="Murray J.D."/>
            <person name="Naoumkina M.A."/>
            <person name="Rosen B."/>
            <person name="Silverstein K.A."/>
            <person name="Tang H."/>
            <person name="Rombauts S."/>
            <person name="Zhao P.X."/>
            <person name="Zhou P."/>
            <person name="Barbe V."/>
            <person name="Bardou P."/>
            <person name="Bechner M."/>
            <person name="Bellec A."/>
            <person name="Berger A."/>
            <person name="Berges H."/>
            <person name="Bidwell S."/>
            <person name="Bisseling T."/>
            <person name="Choisne N."/>
            <person name="Couloux A."/>
            <person name="Denny R."/>
            <person name="Deshpande S."/>
            <person name="Dai X."/>
            <person name="Doyle J.J."/>
            <person name="Dudez A.M."/>
            <person name="Farmer A.D."/>
            <person name="Fouteau S."/>
            <person name="Franken C."/>
            <person name="Gibelin C."/>
            <person name="Gish J."/>
            <person name="Goldstein S."/>
            <person name="Gonzalez A.J."/>
            <person name="Green P.J."/>
            <person name="Hallab A."/>
            <person name="Hartog M."/>
            <person name="Hua A."/>
            <person name="Humphray S.J."/>
            <person name="Jeong D.H."/>
            <person name="Jing Y."/>
            <person name="Jocker A."/>
            <person name="Kenton S.M."/>
            <person name="Kim D.J."/>
            <person name="Klee K."/>
            <person name="Lai H."/>
            <person name="Lang C."/>
            <person name="Lin S."/>
            <person name="Macmil S.L."/>
            <person name="Magdelenat G."/>
            <person name="Matthews L."/>
            <person name="McCorrison J."/>
            <person name="Monaghan E.L."/>
            <person name="Mun J.H."/>
            <person name="Najar F.Z."/>
            <person name="Nicholson C."/>
            <person name="Noirot C."/>
            <person name="O'Bleness M."/>
            <person name="Paule C.R."/>
            <person name="Poulain J."/>
            <person name="Prion F."/>
            <person name="Qin B."/>
            <person name="Qu C."/>
            <person name="Retzel E.F."/>
            <person name="Riddle C."/>
            <person name="Sallet E."/>
            <person name="Samain S."/>
            <person name="Samson N."/>
            <person name="Sanders I."/>
            <person name="Saurat O."/>
            <person name="Scarpelli C."/>
            <person name="Schiex T."/>
            <person name="Segurens B."/>
            <person name="Severin A.J."/>
            <person name="Sherrier D.J."/>
            <person name="Shi R."/>
            <person name="Sims S."/>
            <person name="Singer S.R."/>
            <person name="Sinharoy S."/>
            <person name="Sterck L."/>
            <person name="Viollet A."/>
            <person name="Wang B.B."/>
            <person name="Wang K."/>
            <person name="Wang M."/>
            <person name="Wang X."/>
            <person name="Warfsmann J."/>
            <person name="Weissenbach J."/>
            <person name="White D.D."/>
            <person name="White J.D."/>
            <person name="Wiley G.B."/>
            <person name="Wincker P."/>
            <person name="Xing Y."/>
            <person name="Yang L."/>
            <person name="Yao Z."/>
            <person name="Ying F."/>
            <person name="Zhai J."/>
            <person name="Zhou L."/>
            <person name="Zuber A."/>
            <person name="Denarie J."/>
            <person name="Dixon R.A."/>
            <person name="May G.D."/>
            <person name="Schwartz D.C."/>
            <person name="Rogers J."/>
            <person name="Quetier F."/>
            <person name="Town C.D."/>
            <person name="Roe B.A."/>
        </authorList>
    </citation>
    <scope>NUCLEOTIDE SEQUENCE [LARGE SCALE GENOMIC DNA]</scope>
    <source>
        <strain evidence="2">A17</strain>
        <strain evidence="4 5">cv. Jemalong A17</strain>
    </source>
</reference>
<evidence type="ECO:0000313" key="6">
    <source>
        <dbReference type="Proteomes" id="UP000265566"/>
    </source>
</evidence>
<dbReference type="AlphaFoldDB" id="A0A072TWM6"/>